<dbReference type="EC" id="5.2.1.8" evidence="2 5"/>
<accession>A0A0W0FH44</accession>
<comment type="caution">
    <text evidence="8">The sequence shown here is derived from an EMBL/GenBank/DDBJ whole genome shotgun (WGS) entry which is preliminary data.</text>
</comment>
<evidence type="ECO:0000256" key="6">
    <source>
        <dbReference type="SAM" id="MobiDB-lite"/>
    </source>
</evidence>
<dbReference type="eggNOG" id="KOG0552">
    <property type="taxonomic scope" value="Eukaryota"/>
</dbReference>
<proteinExistence type="predicted"/>
<comment type="catalytic activity">
    <reaction evidence="1 5">
        <text>[protein]-peptidylproline (omega=180) = [protein]-peptidylproline (omega=0)</text>
        <dbReference type="Rhea" id="RHEA:16237"/>
        <dbReference type="Rhea" id="RHEA-COMP:10747"/>
        <dbReference type="Rhea" id="RHEA-COMP:10748"/>
        <dbReference type="ChEBI" id="CHEBI:83833"/>
        <dbReference type="ChEBI" id="CHEBI:83834"/>
        <dbReference type="EC" id="5.2.1.8"/>
    </reaction>
</comment>
<evidence type="ECO:0000256" key="4">
    <source>
        <dbReference type="ARBA" id="ARBA00023235"/>
    </source>
</evidence>
<keyword evidence="3 5" id="KW-0697">Rotamase</keyword>
<feature type="region of interest" description="Disordered" evidence="6">
    <location>
        <begin position="119"/>
        <end position="254"/>
    </location>
</feature>
<evidence type="ECO:0000256" key="2">
    <source>
        <dbReference type="ARBA" id="ARBA00013194"/>
    </source>
</evidence>
<dbReference type="PROSITE" id="PS50059">
    <property type="entry name" value="FKBP_PPIASE"/>
    <property type="match status" value="1"/>
</dbReference>
<evidence type="ECO:0000313" key="9">
    <source>
        <dbReference type="Proteomes" id="UP000054988"/>
    </source>
</evidence>
<feature type="domain" description="PPIase FKBP-type" evidence="7">
    <location>
        <begin position="256"/>
        <end position="342"/>
    </location>
</feature>
<feature type="compositionally biased region" description="Acidic residues" evidence="6">
    <location>
        <begin position="130"/>
        <end position="141"/>
    </location>
</feature>
<dbReference type="Pfam" id="PF00254">
    <property type="entry name" value="FKBP_C"/>
    <property type="match status" value="1"/>
</dbReference>
<gene>
    <name evidence="8" type="ORF">WG66_11820</name>
</gene>
<dbReference type="InterPro" id="IPR046357">
    <property type="entry name" value="PPIase_dom_sf"/>
</dbReference>
<dbReference type="EMBL" id="LATX01001986">
    <property type="protein sequence ID" value="KTB35655.1"/>
    <property type="molecule type" value="Genomic_DNA"/>
</dbReference>
<evidence type="ECO:0000313" key="8">
    <source>
        <dbReference type="EMBL" id="KTB35655.1"/>
    </source>
</evidence>
<dbReference type="SUPFAM" id="SSF54534">
    <property type="entry name" value="FKBP-like"/>
    <property type="match status" value="1"/>
</dbReference>
<protein>
    <recommendedName>
        <fullName evidence="2 5">peptidylprolyl isomerase</fullName>
        <ecNumber evidence="2 5">5.2.1.8</ecNumber>
    </recommendedName>
</protein>
<dbReference type="GO" id="GO:0003755">
    <property type="term" value="F:peptidyl-prolyl cis-trans isomerase activity"/>
    <property type="evidence" value="ECO:0007669"/>
    <property type="project" value="UniProtKB-KW"/>
</dbReference>
<name>A0A0W0FH44_MONRR</name>
<dbReference type="PANTHER" id="PTHR43811">
    <property type="entry name" value="FKBP-TYPE PEPTIDYL-PROLYL CIS-TRANS ISOMERASE FKPA"/>
    <property type="match status" value="1"/>
</dbReference>
<dbReference type="GO" id="GO:0005730">
    <property type="term" value="C:nucleolus"/>
    <property type="evidence" value="ECO:0007669"/>
    <property type="project" value="TreeGrafter"/>
</dbReference>
<reference evidence="8 9" key="1">
    <citation type="submission" date="2015-12" db="EMBL/GenBank/DDBJ databases">
        <title>Draft genome sequence of Moniliophthora roreri, the causal agent of frosty pod rot of cacao.</title>
        <authorList>
            <person name="Aime M.C."/>
            <person name="Diaz-Valderrama J.R."/>
            <person name="Kijpornyongpan T."/>
            <person name="Phillips-Mora W."/>
        </authorList>
    </citation>
    <scope>NUCLEOTIDE SEQUENCE [LARGE SCALE GENOMIC DNA]</scope>
    <source>
        <strain evidence="8 9">MCA 2952</strain>
    </source>
</reference>
<dbReference type="InterPro" id="IPR001179">
    <property type="entry name" value="PPIase_FKBP_dom"/>
</dbReference>
<dbReference type="FunFam" id="3.10.50.40:FF:000006">
    <property type="entry name" value="Peptidyl-prolyl cis-trans isomerase"/>
    <property type="match status" value="1"/>
</dbReference>
<dbReference type="InterPro" id="IPR041232">
    <property type="entry name" value="NPL"/>
</dbReference>
<keyword evidence="4 5" id="KW-0413">Isomerase</keyword>
<evidence type="ECO:0000256" key="3">
    <source>
        <dbReference type="ARBA" id="ARBA00023110"/>
    </source>
</evidence>
<feature type="compositionally biased region" description="Basic and acidic residues" evidence="6">
    <location>
        <begin position="164"/>
        <end position="196"/>
    </location>
</feature>
<dbReference type="Gene3D" id="2.60.120.340">
    <property type="entry name" value="Nucleoplasmin core domain"/>
    <property type="match status" value="1"/>
</dbReference>
<dbReference type="Proteomes" id="UP000054988">
    <property type="component" value="Unassembled WGS sequence"/>
</dbReference>
<feature type="compositionally biased region" description="Basic and acidic residues" evidence="6">
    <location>
        <begin position="204"/>
        <end position="246"/>
    </location>
</feature>
<evidence type="ECO:0000256" key="5">
    <source>
        <dbReference type="PROSITE-ProRule" id="PRU00277"/>
    </source>
</evidence>
<feature type="compositionally biased region" description="Basic and acidic residues" evidence="6">
    <location>
        <begin position="142"/>
        <end position="157"/>
    </location>
</feature>
<dbReference type="Gene3D" id="3.10.50.40">
    <property type="match status" value="1"/>
</dbReference>
<evidence type="ECO:0000259" key="7">
    <source>
        <dbReference type="PROSITE" id="PS50059"/>
    </source>
</evidence>
<dbReference type="GO" id="GO:0000785">
    <property type="term" value="C:chromatin"/>
    <property type="evidence" value="ECO:0007669"/>
    <property type="project" value="TreeGrafter"/>
</dbReference>
<sequence length="385" mass="42461">MSVAVGLWTHALVSGEKEVVVPSADLKITNAALGDVLADENSRTSVKLVFRKIVAQEDSDNDAEENEEDSVPTSTTFVCSLTPGKVEQAVLDIILMDEEEYLFEVVGKNTVYLTGYYIDQSSDQPPYDLDGMDSDDDNEDAYDLREVSSDVEMHPDELDGMESDASRFEEVKEDAPKGNKRPRESDATSEKTTSKTEKKKKKQKLDTDGANEKAEKEKSEKRKEKAKEEKATERELPGGLKIKDSKIGTGPAAKKGQTISMRYIGKLQNGKTFDSNTKGKPFTFHLGRGEVIKGWDEGLVGIQVGGERILTIPPAMAYGKKGTDGIPGNSTLTFGAEVKRLDLSLSYFELWLIFNVLLIPDVLGWSHTISSVIELKKPLQEQLVS</sequence>
<organism evidence="8 9">
    <name type="scientific">Moniliophthora roreri</name>
    <name type="common">Frosty pod rot fungus</name>
    <name type="synonym">Monilia roreri</name>
    <dbReference type="NCBI Taxonomy" id="221103"/>
    <lineage>
        <taxon>Eukaryota</taxon>
        <taxon>Fungi</taxon>
        <taxon>Dikarya</taxon>
        <taxon>Basidiomycota</taxon>
        <taxon>Agaricomycotina</taxon>
        <taxon>Agaricomycetes</taxon>
        <taxon>Agaricomycetidae</taxon>
        <taxon>Agaricales</taxon>
        <taxon>Marasmiineae</taxon>
        <taxon>Marasmiaceae</taxon>
        <taxon>Moniliophthora</taxon>
    </lineage>
</organism>
<evidence type="ECO:0000256" key="1">
    <source>
        <dbReference type="ARBA" id="ARBA00000971"/>
    </source>
</evidence>
<dbReference type="AlphaFoldDB" id="A0A0W0FH44"/>
<dbReference type="Pfam" id="PF17800">
    <property type="entry name" value="NPL"/>
    <property type="match status" value="1"/>
</dbReference>
<dbReference type="PANTHER" id="PTHR43811:SF19">
    <property type="entry name" value="39 KDA FK506-BINDING NUCLEAR PROTEIN"/>
    <property type="match status" value="1"/>
</dbReference>